<dbReference type="InterPro" id="IPR006059">
    <property type="entry name" value="SBP"/>
</dbReference>
<evidence type="ECO:0000256" key="4">
    <source>
        <dbReference type="SAM" id="SignalP"/>
    </source>
</evidence>
<protein>
    <recommendedName>
        <fullName evidence="7">ABC transporter substrate-binding protein</fullName>
    </recommendedName>
</protein>
<dbReference type="PROSITE" id="PS51257">
    <property type="entry name" value="PROKAR_LIPOPROTEIN"/>
    <property type="match status" value="1"/>
</dbReference>
<dbReference type="PANTHER" id="PTHR43649">
    <property type="entry name" value="ARABINOSE-BINDING PROTEIN-RELATED"/>
    <property type="match status" value="1"/>
</dbReference>
<dbReference type="PANTHER" id="PTHR43649:SF34">
    <property type="entry name" value="ABC TRANSPORTER PERIPLASMIC-BINDING PROTEIN YCJN-RELATED"/>
    <property type="match status" value="1"/>
</dbReference>
<comment type="caution">
    <text evidence="5">The sequence shown here is derived from an EMBL/GenBank/DDBJ whole genome shotgun (WGS) entry which is preliminary data.</text>
</comment>
<evidence type="ECO:0008006" key="7">
    <source>
        <dbReference type="Google" id="ProtNLM"/>
    </source>
</evidence>
<gene>
    <name evidence="5" type="ORF">A2024_06340</name>
</gene>
<feature type="signal peptide" evidence="4">
    <location>
        <begin position="1"/>
        <end position="20"/>
    </location>
</feature>
<dbReference type="AlphaFoldDB" id="A0A1F5RG84"/>
<dbReference type="EMBL" id="MFFM01000017">
    <property type="protein sequence ID" value="OGF13456.1"/>
    <property type="molecule type" value="Genomic_DNA"/>
</dbReference>
<reference evidence="5 6" key="1">
    <citation type="journal article" date="2016" name="Nat. Commun.">
        <title>Thousands of microbial genomes shed light on interconnected biogeochemical processes in an aquifer system.</title>
        <authorList>
            <person name="Anantharaman K."/>
            <person name="Brown C.T."/>
            <person name="Hug L.A."/>
            <person name="Sharon I."/>
            <person name="Castelle C.J."/>
            <person name="Probst A.J."/>
            <person name="Thomas B.C."/>
            <person name="Singh A."/>
            <person name="Wilkins M.J."/>
            <person name="Karaoz U."/>
            <person name="Brodie E.L."/>
            <person name="Williams K.H."/>
            <person name="Hubbard S.S."/>
            <person name="Banfield J.F."/>
        </authorList>
    </citation>
    <scope>NUCLEOTIDE SEQUENCE [LARGE SCALE GENOMIC DNA]</scope>
</reference>
<feature type="chain" id="PRO_5009520778" description="ABC transporter substrate-binding protein" evidence="4">
    <location>
        <begin position="21"/>
        <end position="411"/>
    </location>
</feature>
<evidence type="ECO:0000313" key="5">
    <source>
        <dbReference type="EMBL" id="OGF13456.1"/>
    </source>
</evidence>
<dbReference type="Pfam" id="PF01547">
    <property type="entry name" value="SBP_bac_1"/>
    <property type="match status" value="1"/>
</dbReference>
<comment type="similarity">
    <text evidence="1">Belongs to the bacterial solute-binding protein 1 family.</text>
</comment>
<dbReference type="Gene3D" id="3.40.190.10">
    <property type="entry name" value="Periplasmic binding protein-like II"/>
    <property type="match status" value="2"/>
</dbReference>
<evidence type="ECO:0000256" key="2">
    <source>
        <dbReference type="ARBA" id="ARBA00022448"/>
    </source>
</evidence>
<keyword evidence="3 4" id="KW-0732">Signal</keyword>
<accession>A0A1F5RG84</accession>
<organism evidence="5 6">
    <name type="scientific">Candidatus Edwardsbacteria bacterium GWF2_54_11</name>
    <dbReference type="NCBI Taxonomy" id="1817851"/>
    <lineage>
        <taxon>Bacteria</taxon>
        <taxon>Candidatus Edwardsiibacteriota</taxon>
    </lineage>
</organism>
<dbReference type="Proteomes" id="UP000177230">
    <property type="component" value="Unassembled WGS sequence"/>
</dbReference>
<dbReference type="CDD" id="cd14750">
    <property type="entry name" value="PBP2_TMBP"/>
    <property type="match status" value="1"/>
</dbReference>
<keyword evidence="2" id="KW-0813">Transport</keyword>
<evidence type="ECO:0000256" key="1">
    <source>
        <dbReference type="ARBA" id="ARBA00008520"/>
    </source>
</evidence>
<dbReference type="InterPro" id="IPR050490">
    <property type="entry name" value="Bact_solute-bd_prot1"/>
</dbReference>
<sequence length="411" mass="45883">MLKLALPVIALALAMSCAKSGEKSLTWAVGKDPTGRHQALIEEFQRVHPGVRVNLLEMPESSSAQHDAYVTYLAAGDRTIDVYSIDIIWPAEFAQAGWLLPLDDVLTEKEDFLPGPLAGCTYRDTLWAVPWFTDAGMLYYRSDLLKKNRLKVPVTWEELIKRASFLSKKYGMVGYAWQGQQYEGLVCNFLEVLWSCGGELFDDNGQPLLASREALQAAGIVKEMFNIKASPLGVLTYKEEESRQLFTSGQAVFMRNWPYAWALSQDTTKGSVVAGKVGMAPLPACRGESSSSCLGGWNLAVSRFSRHPALAKELVLFLTSAESQKEFALKGGRLPTRKSVYHDQKVLEANPHYRDFYCSFITARPRPVRPDYSRISDFLQIGLHRIFTGQVPEDEGLLSLQEDLKKASVID</sequence>
<evidence type="ECO:0000313" key="6">
    <source>
        <dbReference type="Proteomes" id="UP000177230"/>
    </source>
</evidence>
<dbReference type="SUPFAM" id="SSF53850">
    <property type="entry name" value="Periplasmic binding protein-like II"/>
    <property type="match status" value="1"/>
</dbReference>
<name>A0A1F5RG84_9BACT</name>
<proteinExistence type="inferred from homology"/>
<evidence type="ECO:0000256" key="3">
    <source>
        <dbReference type="ARBA" id="ARBA00022729"/>
    </source>
</evidence>